<accession>A0A1V4KRV7</accession>
<name>A0A1V4KRV7_PATFA</name>
<dbReference type="Proteomes" id="UP000190648">
    <property type="component" value="Unassembled WGS sequence"/>
</dbReference>
<sequence>MWRAEGWVAPGLIGDGPSHLAGWGVWLGRLRVRSNRREDFAVRNLVGCHSLKESLQDGLLAASSFYQGNTPSSRSGKLNISKLLILLK</sequence>
<comment type="caution">
    <text evidence="1">The sequence shown here is derived from an EMBL/GenBank/DDBJ whole genome shotgun (WGS) entry which is preliminary data.</text>
</comment>
<keyword evidence="2" id="KW-1185">Reference proteome</keyword>
<evidence type="ECO:0000313" key="1">
    <source>
        <dbReference type="EMBL" id="OPJ87161.1"/>
    </source>
</evidence>
<organism evidence="1 2">
    <name type="scientific">Patagioenas fasciata monilis</name>
    <dbReference type="NCBI Taxonomy" id="372326"/>
    <lineage>
        <taxon>Eukaryota</taxon>
        <taxon>Metazoa</taxon>
        <taxon>Chordata</taxon>
        <taxon>Craniata</taxon>
        <taxon>Vertebrata</taxon>
        <taxon>Euteleostomi</taxon>
        <taxon>Archelosauria</taxon>
        <taxon>Archosauria</taxon>
        <taxon>Dinosauria</taxon>
        <taxon>Saurischia</taxon>
        <taxon>Theropoda</taxon>
        <taxon>Coelurosauria</taxon>
        <taxon>Aves</taxon>
        <taxon>Neognathae</taxon>
        <taxon>Neoaves</taxon>
        <taxon>Columbimorphae</taxon>
        <taxon>Columbiformes</taxon>
        <taxon>Columbidae</taxon>
        <taxon>Patagioenas</taxon>
    </lineage>
</organism>
<gene>
    <name evidence="1" type="ORF">AV530_015512</name>
</gene>
<evidence type="ECO:0000313" key="2">
    <source>
        <dbReference type="Proteomes" id="UP000190648"/>
    </source>
</evidence>
<dbReference type="EMBL" id="LSYS01001765">
    <property type="protein sequence ID" value="OPJ87161.1"/>
    <property type="molecule type" value="Genomic_DNA"/>
</dbReference>
<reference evidence="1 2" key="1">
    <citation type="submission" date="2016-02" db="EMBL/GenBank/DDBJ databases">
        <title>Band-tailed pigeon sequencing and assembly.</title>
        <authorList>
            <person name="Soares A.E."/>
            <person name="Novak B.J."/>
            <person name="Rice E.S."/>
            <person name="O'Connell B."/>
            <person name="Chang D."/>
            <person name="Weber S."/>
            <person name="Shapiro B."/>
        </authorList>
    </citation>
    <scope>NUCLEOTIDE SEQUENCE [LARGE SCALE GENOMIC DNA]</scope>
    <source>
        <strain evidence="1">BTP2013</strain>
        <tissue evidence="1">Blood</tissue>
    </source>
</reference>
<dbReference type="AlphaFoldDB" id="A0A1V4KRV7"/>
<protein>
    <submittedName>
        <fullName evidence="1">Uncharacterized protein</fullName>
    </submittedName>
</protein>
<proteinExistence type="predicted"/>